<keyword evidence="1" id="KW-0863">Zinc-finger</keyword>
<dbReference type="GO" id="GO:0010468">
    <property type="term" value="P:regulation of gene expression"/>
    <property type="evidence" value="ECO:0007669"/>
    <property type="project" value="InterPro"/>
</dbReference>
<reference evidence="3" key="1">
    <citation type="journal article" date="2019" name="Database">
        <title>The radish genome database (RadishGD): an integrated information resource for radish genomics.</title>
        <authorList>
            <person name="Yu H.J."/>
            <person name="Baek S."/>
            <person name="Lee Y.J."/>
            <person name="Cho A."/>
            <person name="Mun J.H."/>
        </authorList>
    </citation>
    <scope>NUCLEOTIDE SEQUENCE [LARGE SCALE GENOMIC DNA]</scope>
    <source>
        <strain evidence="3">cv. WK10039</strain>
    </source>
</reference>
<dbReference type="GO" id="GO:0004540">
    <property type="term" value="F:RNA nuclease activity"/>
    <property type="evidence" value="ECO:0007669"/>
    <property type="project" value="InterPro"/>
</dbReference>
<keyword evidence="1" id="KW-0862">Zinc</keyword>
<proteinExistence type="predicted"/>
<gene>
    <name evidence="4" type="primary">LOC108832870</name>
</gene>
<dbReference type="GO" id="GO:0008270">
    <property type="term" value="F:zinc ion binding"/>
    <property type="evidence" value="ECO:0007669"/>
    <property type="project" value="UniProtKB-KW"/>
</dbReference>
<protein>
    <submittedName>
        <fullName evidence="4">Uncharacterized protein LOC108832870</fullName>
    </submittedName>
</protein>
<evidence type="ECO:0000313" key="4">
    <source>
        <dbReference type="RefSeq" id="XP_018461828.2"/>
    </source>
</evidence>
<accession>A0A6J0LPP7</accession>
<dbReference type="CDD" id="cd10910">
    <property type="entry name" value="PIN_limkain_b1_N_like"/>
    <property type="match status" value="2"/>
</dbReference>
<dbReference type="Pfam" id="PF01936">
    <property type="entry name" value="NYN"/>
    <property type="match status" value="2"/>
</dbReference>
<dbReference type="AlphaFoldDB" id="A0A6J0LPP7"/>
<dbReference type="InterPro" id="IPR013087">
    <property type="entry name" value="Znf_C2H2_type"/>
</dbReference>
<organism evidence="3 4">
    <name type="scientific">Raphanus sativus</name>
    <name type="common">Radish</name>
    <name type="synonym">Raphanus raphanistrum var. sativus</name>
    <dbReference type="NCBI Taxonomy" id="3726"/>
    <lineage>
        <taxon>Eukaryota</taxon>
        <taxon>Viridiplantae</taxon>
        <taxon>Streptophyta</taxon>
        <taxon>Embryophyta</taxon>
        <taxon>Tracheophyta</taxon>
        <taxon>Spermatophyta</taxon>
        <taxon>Magnoliopsida</taxon>
        <taxon>eudicotyledons</taxon>
        <taxon>Gunneridae</taxon>
        <taxon>Pentapetalae</taxon>
        <taxon>rosids</taxon>
        <taxon>malvids</taxon>
        <taxon>Brassicales</taxon>
        <taxon>Brassicaceae</taxon>
        <taxon>Brassiceae</taxon>
        <taxon>Raphanus</taxon>
    </lineage>
</organism>
<dbReference type="SMART" id="SM00355">
    <property type="entry name" value="ZnF_C2H2"/>
    <property type="match status" value="2"/>
</dbReference>
<keyword evidence="3" id="KW-1185">Reference proteome</keyword>
<reference evidence="4" key="2">
    <citation type="submission" date="2025-08" db="UniProtKB">
        <authorList>
            <consortium name="RefSeq"/>
        </authorList>
    </citation>
    <scope>IDENTIFICATION</scope>
    <source>
        <tissue evidence="4">Leaf</tissue>
    </source>
</reference>
<name>A0A6J0LPP7_RAPSA</name>
<dbReference type="InterPro" id="IPR021139">
    <property type="entry name" value="NYN"/>
</dbReference>
<dbReference type="PROSITE" id="PS50157">
    <property type="entry name" value="ZINC_FINGER_C2H2_2"/>
    <property type="match status" value="1"/>
</dbReference>
<dbReference type="Proteomes" id="UP000504610">
    <property type="component" value="Chromosome 6"/>
</dbReference>
<feature type="domain" description="C2H2-type" evidence="2">
    <location>
        <begin position="175"/>
        <end position="204"/>
    </location>
</feature>
<dbReference type="OrthoDB" id="1061635at2759"/>
<sequence>MRMKARAEYATAKIAVWWDMKDCPIPEGYEAGRIRQSIEGELKEKGYSGPVSITAYGDQTQTPVHILQGLFSTGVSVAHTRSESTNHLMYRDIVEWRDENPPPATMMIISDQVVNHLSWDLVRLQQRTLYNLFLAYSIMPEAFIILSRSEEWCWKELLKIKRSAPPLVVVQGAKFYCKSCNFDFQSPKKFTKHLSSYEHAREEAVTTAYKKVLRVTEDWGRNYKATPEFATAKIQVWWDMFDCPIPQGYDACLVRPSIEAAFKELGYNGPVSITAYGDHKHTPLQALSSTGVHVAHTVRGVEYTHMYEDVKDWHDDNPPQTAAIMMVISDSVEIISTGLVDLLQENNYNLFLAYSFRPYKMSYLLTSAEWLWESLLAAGPLKKHSLLHKCSSTAMFYCNLCCFDTKRIDNFRAHILSDEKHAQEEKRIPAHRNSTSQYNRRCRVAEYDRHHLLDPRHSEID</sequence>
<dbReference type="PROSITE" id="PS00028">
    <property type="entry name" value="ZINC_FINGER_C2H2_1"/>
    <property type="match status" value="1"/>
</dbReference>
<dbReference type="PANTHER" id="PTHR14379">
    <property type="entry name" value="LIMKAIN B LKAP"/>
    <property type="match status" value="1"/>
</dbReference>
<evidence type="ECO:0000256" key="1">
    <source>
        <dbReference type="PROSITE-ProRule" id="PRU00042"/>
    </source>
</evidence>
<keyword evidence="1" id="KW-0479">Metal-binding</keyword>
<dbReference type="KEGG" id="rsz:108832870"/>
<dbReference type="InterPro" id="IPR024768">
    <property type="entry name" value="Marf1"/>
</dbReference>
<dbReference type="GeneID" id="108832870"/>
<dbReference type="RefSeq" id="XP_018461828.2">
    <property type="nucleotide sequence ID" value="XM_018606326.2"/>
</dbReference>
<dbReference type="PANTHER" id="PTHR14379:SF84">
    <property type="entry name" value="NYN DOMAIN-CONTAINING PROTEIN"/>
    <property type="match status" value="1"/>
</dbReference>
<evidence type="ECO:0000313" key="3">
    <source>
        <dbReference type="Proteomes" id="UP000504610"/>
    </source>
</evidence>
<evidence type="ECO:0000259" key="2">
    <source>
        <dbReference type="PROSITE" id="PS50157"/>
    </source>
</evidence>
<dbReference type="GO" id="GO:0005777">
    <property type="term" value="C:peroxisome"/>
    <property type="evidence" value="ECO:0007669"/>
    <property type="project" value="InterPro"/>
</dbReference>